<name>A0ABT9TQN9_PAENI</name>
<organism evidence="1 2">
    <name type="scientific">Paenarthrobacter nicotinovorans</name>
    <name type="common">Arthrobacter nicotinovorans</name>
    <dbReference type="NCBI Taxonomy" id="29320"/>
    <lineage>
        <taxon>Bacteria</taxon>
        <taxon>Bacillati</taxon>
        <taxon>Actinomycetota</taxon>
        <taxon>Actinomycetes</taxon>
        <taxon>Micrococcales</taxon>
        <taxon>Micrococcaceae</taxon>
        <taxon>Paenarthrobacter</taxon>
    </lineage>
</organism>
<keyword evidence="2" id="KW-1185">Reference proteome</keyword>
<gene>
    <name evidence="1" type="ORF">J2T10_003345</name>
</gene>
<comment type="caution">
    <text evidence="1">The sequence shown here is derived from an EMBL/GenBank/DDBJ whole genome shotgun (WGS) entry which is preliminary data.</text>
</comment>
<evidence type="ECO:0000313" key="1">
    <source>
        <dbReference type="EMBL" id="MDQ0103680.1"/>
    </source>
</evidence>
<proteinExistence type="predicted"/>
<dbReference type="RefSeq" id="WP_064723205.1">
    <property type="nucleotide sequence ID" value="NZ_BDDW01000013.1"/>
</dbReference>
<dbReference type="EMBL" id="JAUSSW010000010">
    <property type="protein sequence ID" value="MDQ0103680.1"/>
    <property type="molecule type" value="Genomic_DNA"/>
</dbReference>
<accession>A0ABT9TQN9</accession>
<protein>
    <submittedName>
        <fullName evidence="1">Uncharacterized protein</fullName>
    </submittedName>
</protein>
<dbReference type="Proteomes" id="UP001244563">
    <property type="component" value="Unassembled WGS sequence"/>
</dbReference>
<sequence length="117" mass="12790">MEYNGSPTERAIPAGELDRRHVGQSVSFQPNDFTVVFGTIAGIARTEALVYLSLDGVGGGTHLKDEYDLSIDHKVYLQLDPLGSAEKGLSEAASFVKEKLDEITRNIRDREQGKPGQ</sequence>
<reference evidence="1 2" key="1">
    <citation type="submission" date="2023-07" db="EMBL/GenBank/DDBJ databases">
        <title>Sorghum-associated microbial communities from plants grown in Nebraska, USA.</title>
        <authorList>
            <person name="Schachtman D."/>
        </authorList>
    </citation>
    <scope>NUCLEOTIDE SEQUENCE [LARGE SCALE GENOMIC DNA]</scope>
    <source>
        <strain evidence="1 2">CC523</strain>
    </source>
</reference>
<evidence type="ECO:0000313" key="2">
    <source>
        <dbReference type="Proteomes" id="UP001244563"/>
    </source>
</evidence>